<organism evidence="1 2">
    <name type="scientific">Puccinia striiformis f. sp. tritici</name>
    <dbReference type="NCBI Taxonomy" id="168172"/>
    <lineage>
        <taxon>Eukaryota</taxon>
        <taxon>Fungi</taxon>
        <taxon>Dikarya</taxon>
        <taxon>Basidiomycota</taxon>
        <taxon>Pucciniomycotina</taxon>
        <taxon>Pucciniomycetes</taxon>
        <taxon>Pucciniales</taxon>
        <taxon>Pucciniaceae</taxon>
        <taxon>Puccinia</taxon>
    </lineage>
</organism>
<comment type="caution">
    <text evidence="1">The sequence shown here is derived from an EMBL/GenBank/DDBJ whole genome shotgun (WGS) entry which is preliminary data.</text>
</comment>
<evidence type="ECO:0000313" key="1">
    <source>
        <dbReference type="EMBL" id="KAI7942174.1"/>
    </source>
</evidence>
<evidence type="ECO:0000313" key="2">
    <source>
        <dbReference type="Proteomes" id="UP001060170"/>
    </source>
</evidence>
<protein>
    <submittedName>
        <fullName evidence="1">Uncharacterized protein</fullName>
    </submittedName>
</protein>
<dbReference type="EMBL" id="CM045876">
    <property type="protein sequence ID" value="KAI7942174.1"/>
    <property type="molecule type" value="Genomic_DNA"/>
</dbReference>
<reference evidence="2" key="2">
    <citation type="journal article" date="2018" name="Mol. Plant Microbe Interact.">
        <title>Genome sequence resources for the wheat stripe rust pathogen (Puccinia striiformis f. sp. tritici) and the barley stripe rust pathogen (Puccinia striiformis f. sp. hordei).</title>
        <authorList>
            <person name="Xia C."/>
            <person name="Wang M."/>
            <person name="Yin C."/>
            <person name="Cornejo O.E."/>
            <person name="Hulbert S.H."/>
            <person name="Chen X."/>
        </authorList>
    </citation>
    <scope>NUCLEOTIDE SEQUENCE [LARGE SCALE GENOMIC DNA]</scope>
    <source>
        <strain evidence="2">93-210</strain>
    </source>
</reference>
<sequence>MDDQSQGIIQLPDSLDCIAKARKTSKDPTLKVASTNLMTIPTAHPWNHQRIYNIYAWTFVQRDDENSIGFRPSSMMLGQPPETSTVID</sequence>
<accession>A0ACC0DZ83</accession>
<reference evidence="1 2" key="3">
    <citation type="journal article" date="2022" name="Microbiol. Spectr.">
        <title>Folding features and dynamics of 3D genome architecture in plant fungal pathogens.</title>
        <authorList>
            <person name="Xia C."/>
        </authorList>
    </citation>
    <scope>NUCLEOTIDE SEQUENCE [LARGE SCALE GENOMIC DNA]</scope>
    <source>
        <strain evidence="1 2">93-210</strain>
    </source>
</reference>
<gene>
    <name evidence="1" type="ORF">MJO28_012201</name>
</gene>
<keyword evidence="2" id="KW-1185">Reference proteome</keyword>
<dbReference type="Proteomes" id="UP001060170">
    <property type="component" value="Chromosome 12"/>
</dbReference>
<proteinExistence type="predicted"/>
<name>A0ACC0DZ83_9BASI</name>
<reference evidence="2" key="1">
    <citation type="journal article" date="2018" name="BMC Genomics">
        <title>Genomic insights into host adaptation between the wheat stripe rust pathogen (Puccinia striiformis f. sp. tritici) and the barley stripe rust pathogen (Puccinia striiformis f. sp. hordei).</title>
        <authorList>
            <person name="Xia C."/>
            <person name="Wang M."/>
            <person name="Yin C."/>
            <person name="Cornejo O.E."/>
            <person name="Hulbert S.H."/>
            <person name="Chen X."/>
        </authorList>
    </citation>
    <scope>NUCLEOTIDE SEQUENCE [LARGE SCALE GENOMIC DNA]</scope>
    <source>
        <strain evidence="2">93-210</strain>
    </source>
</reference>